<dbReference type="PANTHER" id="PTHR10133">
    <property type="entry name" value="DNA POLYMERASE I"/>
    <property type="match status" value="1"/>
</dbReference>
<comment type="caution">
    <text evidence="3">The sequence shown here is derived from an EMBL/GenBank/DDBJ whole genome shotgun (WGS) entry which is preliminary data.</text>
</comment>
<feature type="domain" description="DNA-directed DNA polymerase family A palm" evidence="2">
    <location>
        <begin position="555"/>
        <end position="723"/>
    </location>
</feature>
<accession>A0AAV0A015</accession>
<dbReference type="PANTHER" id="PTHR10133:SF27">
    <property type="entry name" value="DNA POLYMERASE NU"/>
    <property type="match status" value="1"/>
</dbReference>
<dbReference type="GO" id="GO:0003677">
    <property type="term" value="F:DNA binding"/>
    <property type="evidence" value="ECO:0007669"/>
    <property type="project" value="InterPro"/>
</dbReference>
<organism evidence="3 4">
    <name type="scientific">Phodopus roborovskii</name>
    <name type="common">Roborovski's desert hamster</name>
    <name type="synonym">Cricetulus roborovskii</name>
    <dbReference type="NCBI Taxonomy" id="109678"/>
    <lineage>
        <taxon>Eukaryota</taxon>
        <taxon>Metazoa</taxon>
        <taxon>Chordata</taxon>
        <taxon>Craniata</taxon>
        <taxon>Vertebrata</taxon>
        <taxon>Euteleostomi</taxon>
        <taxon>Mammalia</taxon>
        <taxon>Eutheria</taxon>
        <taxon>Euarchontoglires</taxon>
        <taxon>Glires</taxon>
        <taxon>Rodentia</taxon>
        <taxon>Myomorpha</taxon>
        <taxon>Muroidea</taxon>
        <taxon>Cricetidae</taxon>
        <taxon>Cricetinae</taxon>
        <taxon>Phodopus</taxon>
    </lineage>
</organism>
<dbReference type="AlphaFoldDB" id="A0AAV0A015"/>
<dbReference type="GO" id="GO:0003887">
    <property type="term" value="F:DNA-directed DNA polymerase activity"/>
    <property type="evidence" value="ECO:0007669"/>
    <property type="project" value="InterPro"/>
</dbReference>
<dbReference type="Pfam" id="PF18049">
    <property type="entry name" value="DNA_pol_P_Exo"/>
    <property type="match status" value="1"/>
</dbReference>
<proteinExistence type="predicted"/>
<dbReference type="Pfam" id="PF00476">
    <property type="entry name" value="DNA_pol_A"/>
    <property type="match status" value="2"/>
</dbReference>
<dbReference type="InterPro" id="IPR043502">
    <property type="entry name" value="DNA/RNA_pol_sf"/>
</dbReference>
<dbReference type="CDD" id="cd08638">
    <property type="entry name" value="DNA_pol_A_theta"/>
    <property type="match status" value="1"/>
</dbReference>
<protein>
    <submittedName>
        <fullName evidence="3">Poln protein</fullName>
    </submittedName>
</protein>
<evidence type="ECO:0000256" key="1">
    <source>
        <dbReference type="ARBA" id="ARBA00022705"/>
    </source>
</evidence>
<dbReference type="GO" id="GO:0006302">
    <property type="term" value="P:double-strand break repair"/>
    <property type="evidence" value="ECO:0007669"/>
    <property type="project" value="TreeGrafter"/>
</dbReference>
<dbReference type="Gene3D" id="1.10.150.20">
    <property type="entry name" value="5' to 3' exonuclease, C-terminal subdomain"/>
    <property type="match status" value="1"/>
</dbReference>
<dbReference type="SMART" id="SM00482">
    <property type="entry name" value="POLAc"/>
    <property type="match status" value="1"/>
</dbReference>
<sequence>MKMESYEACVGFDLCETPLSTVAQKIMCAMRSGDFMDSKNEGESTKTSKVTKKSSVRYSVLADYGRNRSLETKNPMSLITPTPRGSTGFFPQSSITKLPSQLSGYLIPQSGQEAPVLEKMEHMRKHFPKENIATKNEESLNLKRKFITCSNSPGKASKHIALEEDRDGSETWPNSEDTRLFGKQFCDVRYLDDLSKVQLMDVVKQAEALVVTLMYKDGSTQLRTNQTLTCAVNGIVVLLKSHVESSPLISTARSIALGENSTSTDHCIYIHTEHSPLWGPKKEAHTLFVKNMLCWTLRCKCPVVCFNAKDFVKTVLQFFGEDDSWKHVAGFVGLDPRVAAWLIDPSDTAPSFEDLVAKHLEKSTIVKPSSTFGDTSRNIVNQNVCVDLRILYNLTMDLCSKLKAYGLWQLFCTLELPLIPILAVMENHKITVDKEEMEKTSALLGARLKELEQEAHFVAGEQFLIMSNNQLREILFGKLKLHLLSQKKHLPRTGLQKQLSTSEAMLNSLQDLHPLPKIILEYRQGSISSTWNQTGTVSGRLSAKHPVSKEEETVTISPRTLLVSSEGHAFLADIPLEHVTHMDREQTKKVVYSVVYGAGKDRLAACLGVTVREATHFLERFLQKYKKIKDFSQTVIAQCHHAGYVTSILGRRRPLPRIRAQDQKLQAQAERQAVNFVVQGSAADLCKLAMIRIFAAVAASPTLTARLVAQIHDELLFEVEDAQIPEFAALVRRIMESLRQVQSLDLQLQVPLKVNLSVGRSWGHLAPL</sequence>
<keyword evidence="1" id="KW-0235">DNA replication</keyword>
<dbReference type="InterPro" id="IPR001098">
    <property type="entry name" value="DNA-dir_DNA_pol_A_palm_dom"/>
</dbReference>
<dbReference type="Gene3D" id="1.20.1060.10">
    <property type="entry name" value="Taq DNA Polymerase, Chain T, domain 4"/>
    <property type="match status" value="1"/>
</dbReference>
<reference evidence="3" key="1">
    <citation type="submission" date="2022-06" db="EMBL/GenBank/DDBJ databases">
        <authorList>
            <person name="Andreotti S."/>
            <person name="Wyler E."/>
        </authorList>
    </citation>
    <scope>NUCLEOTIDE SEQUENCE</scope>
</reference>
<dbReference type="GO" id="GO:0006261">
    <property type="term" value="P:DNA-templated DNA replication"/>
    <property type="evidence" value="ECO:0007669"/>
    <property type="project" value="InterPro"/>
</dbReference>
<evidence type="ECO:0000313" key="3">
    <source>
        <dbReference type="EMBL" id="CAH6982930.1"/>
    </source>
</evidence>
<dbReference type="FunFam" id="1.10.150.20:FF:000002">
    <property type="entry name" value="DNA polymerase I"/>
    <property type="match status" value="1"/>
</dbReference>
<evidence type="ECO:0000313" key="4">
    <source>
        <dbReference type="Proteomes" id="UP001152836"/>
    </source>
</evidence>
<dbReference type="FunFam" id="3.30.420.10:FF:000070">
    <property type="entry name" value="DNA polymerase nu"/>
    <property type="match status" value="1"/>
</dbReference>
<dbReference type="InterPro" id="IPR002298">
    <property type="entry name" value="DNA_polymerase_A"/>
</dbReference>
<dbReference type="EMBL" id="CALSGD010001530">
    <property type="protein sequence ID" value="CAH6982930.1"/>
    <property type="molecule type" value="Genomic_DNA"/>
</dbReference>
<dbReference type="SUPFAM" id="SSF56672">
    <property type="entry name" value="DNA/RNA polymerases"/>
    <property type="match status" value="1"/>
</dbReference>
<dbReference type="InterPro" id="IPR040940">
    <property type="entry name" value="DNA_pol_P_Exo"/>
</dbReference>
<dbReference type="FunFam" id="3.30.70.370:FF:000008">
    <property type="entry name" value="DNA polymerase nu"/>
    <property type="match status" value="1"/>
</dbReference>
<dbReference type="Gene3D" id="3.30.420.10">
    <property type="entry name" value="Ribonuclease H-like superfamily/Ribonuclease H"/>
    <property type="match status" value="1"/>
</dbReference>
<evidence type="ECO:0000259" key="2">
    <source>
        <dbReference type="SMART" id="SM00482"/>
    </source>
</evidence>
<keyword evidence="4" id="KW-1185">Reference proteome</keyword>
<name>A0AAV0A015_PHORO</name>
<dbReference type="Gene3D" id="3.30.70.370">
    <property type="match status" value="1"/>
</dbReference>
<dbReference type="InterPro" id="IPR036397">
    <property type="entry name" value="RNaseH_sf"/>
</dbReference>
<gene>
    <name evidence="3" type="primary">Poln</name>
    <name evidence="3" type="ORF">PHOROB_LOCUS13366</name>
</gene>
<dbReference type="Proteomes" id="UP001152836">
    <property type="component" value="Unassembled WGS sequence"/>
</dbReference>